<dbReference type="KEGG" id="dfs:HGD76_03075"/>
<evidence type="ECO:0000256" key="2">
    <source>
        <dbReference type="ARBA" id="ARBA00012438"/>
    </source>
</evidence>
<dbReference type="Pfam" id="PF00072">
    <property type="entry name" value="Response_reg"/>
    <property type="match status" value="1"/>
</dbReference>
<dbReference type="PANTHER" id="PTHR43547">
    <property type="entry name" value="TWO-COMPONENT HISTIDINE KINASE"/>
    <property type="match status" value="1"/>
</dbReference>
<dbReference type="PROSITE" id="PS50110">
    <property type="entry name" value="RESPONSE_REGULATORY"/>
    <property type="match status" value="1"/>
</dbReference>
<dbReference type="Pfam" id="PF00512">
    <property type="entry name" value="HisKA"/>
    <property type="match status" value="1"/>
</dbReference>
<dbReference type="CDD" id="cd00075">
    <property type="entry name" value="HATPase"/>
    <property type="match status" value="1"/>
</dbReference>
<feature type="domain" description="Response regulatory" evidence="8">
    <location>
        <begin position="3"/>
        <end position="119"/>
    </location>
</feature>
<sequence length="366" mass="41129">MNTILIIEDEVQIRNNLRQILHLSDFDTLVAENGLQGLELAKDKHPNLIICDLMMPELDGYDVLTQLRQHSDTATIPIIFLTAKSEWSDLRKGMELGADDYLTKPFNSNQLLQAIATRLNKQAIFEQKTQEKLDNLRSSITNSLPHEINTPLSHIIGISELLMANYGEFDQAEILEMLQHIHKAGQRLHRLTMNFIMYADLELLASNPEKVAALRNNGVKTFVTSIVESVAGEIAKKADREADLTIDISDGMAQISPAKIAKITEEIIENAFKFSLPNTPVKIVGNSNNNAFHLYVIDYGRGMTQEQINNVGAYVQFERKMYEQQGSGLGLLIVKRLVELHGGEFSIESIYGAQTIMRIVLPQPKF</sequence>
<evidence type="ECO:0000256" key="3">
    <source>
        <dbReference type="ARBA" id="ARBA00022553"/>
    </source>
</evidence>
<dbReference type="SUPFAM" id="SSF55874">
    <property type="entry name" value="ATPase domain of HSP90 chaperone/DNA topoisomerase II/histidine kinase"/>
    <property type="match status" value="1"/>
</dbReference>
<dbReference type="Gene3D" id="3.30.565.10">
    <property type="entry name" value="Histidine kinase-like ATPase, C-terminal domain"/>
    <property type="match status" value="1"/>
</dbReference>
<dbReference type="SMART" id="SM00448">
    <property type="entry name" value="REC"/>
    <property type="match status" value="1"/>
</dbReference>
<dbReference type="InterPro" id="IPR004358">
    <property type="entry name" value="Sig_transdc_His_kin-like_C"/>
</dbReference>
<dbReference type="Pfam" id="PF02518">
    <property type="entry name" value="HATPase_c"/>
    <property type="match status" value="1"/>
</dbReference>
<name>A0A6H2BWP9_DOLFA</name>
<comment type="catalytic activity">
    <reaction evidence="1">
        <text>ATP + protein L-histidine = ADP + protein N-phospho-L-histidine.</text>
        <dbReference type="EC" id="2.7.13.3"/>
    </reaction>
</comment>
<evidence type="ECO:0000256" key="1">
    <source>
        <dbReference type="ARBA" id="ARBA00000085"/>
    </source>
</evidence>
<dbReference type="Proteomes" id="UP000502433">
    <property type="component" value="Chromosome"/>
</dbReference>
<evidence type="ECO:0000256" key="4">
    <source>
        <dbReference type="ARBA" id="ARBA00022777"/>
    </source>
</evidence>
<feature type="modified residue" description="4-aspartylphosphate" evidence="6">
    <location>
        <position position="52"/>
    </location>
</feature>
<organism evidence="9 10">
    <name type="scientific">Dolichospermum flos-aquae CCAP 1403/13F</name>
    <dbReference type="NCBI Taxonomy" id="315271"/>
    <lineage>
        <taxon>Bacteria</taxon>
        <taxon>Bacillati</taxon>
        <taxon>Cyanobacteriota</taxon>
        <taxon>Cyanophyceae</taxon>
        <taxon>Nostocales</taxon>
        <taxon>Aphanizomenonaceae</taxon>
        <taxon>Dolichospermum</taxon>
    </lineage>
</organism>
<gene>
    <name evidence="9" type="ORF">HGD76_03075</name>
</gene>
<dbReference type="InterPro" id="IPR003594">
    <property type="entry name" value="HATPase_dom"/>
</dbReference>
<keyword evidence="4 9" id="KW-0808">Transferase</keyword>
<evidence type="ECO:0000313" key="10">
    <source>
        <dbReference type="Proteomes" id="UP000502433"/>
    </source>
</evidence>
<evidence type="ECO:0000256" key="5">
    <source>
        <dbReference type="ARBA" id="ARBA00023012"/>
    </source>
</evidence>
<dbReference type="SMART" id="SM00387">
    <property type="entry name" value="HATPase_c"/>
    <property type="match status" value="1"/>
</dbReference>
<protein>
    <recommendedName>
        <fullName evidence="2">histidine kinase</fullName>
        <ecNumber evidence="2">2.7.13.3</ecNumber>
    </recommendedName>
</protein>
<dbReference type="Gene3D" id="1.10.287.130">
    <property type="match status" value="1"/>
</dbReference>
<evidence type="ECO:0000259" key="8">
    <source>
        <dbReference type="PROSITE" id="PS50110"/>
    </source>
</evidence>
<dbReference type="InterPro" id="IPR036890">
    <property type="entry name" value="HATPase_C_sf"/>
</dbReference>
<evidence type="ECO:0000259" key="7">
    <source>
        <dbReference type="PROSITE" id="PS50109"/>
    </source>
</evidence>
<evidence type="ECO:0000256" key="6">
    <source>
        <dbReference type="PROSITE-ProRule" id="PRU00169"/>
    </source>
</evidence>
<keyword evidence="5" id="KW-0902">Two-component regulatory system</keyword>
<dbReference type="InterPro" id="IPR036097">
    <property type="entry name" value="HisK_dim/P_sf"/>
</dbReference>
<feature type="domain" description="Histidine kinase" evidence="7">
    <location>
        <begin position="143"/>
        <end position="365"/>
    </location>
</feature>
<reference evidence="9 10" key="2">
    <citation type="submission" date="2020-04" db="EMBL/GenBank/DDBJ databases">
        <authorList>
            <person name="Fomenkov A."/>
            <person name="Anton B.P."/>
            <person name="Roberts R.J."/>
        </authorList>
    </citation>
    <scope>NUCLEOTIDE SEQUENCE [LARGE SCALE GENOMIC DNA]</scope>
    <source>
        <strain evidence="9 10">CCAP 1403/13f</strain>
    </source>
</reference>
<dbReference type="CDD" id="cd17574">
    <property type="entry name" value="REC_OmpR"/>
    <property type="match status" value="1"/>
</dbReference>
<dbReference type="EC" id="2.7.13.3" evidence="2"/>
<dbReference type="RefSeq" id="WP_168694929.1">
    <property type="nucleotide sequence ID" value="NZ_CP051206.1"/>
</dbReference>
<dbReference type="Gene3D" id="3.40.50.2300">
    <property type="match status" value="1"/>
</dbReference>
<accession>A0A6H2BWP9</accession>
<dbReference type="SUPFAM" id="SSF52172">
    <property type="entry name" value="CheY-like"/>
    <property type="match status" value="1"/>
</dbReference>
<dbReference type="InterPro" id="IPR011006">
    <property type="entry name" value="CheY-like_superfamily"/>
</dbReference>
<keyword evidence="3 6" id="KW-0597">Phosphoprotein</keyword>
<reference evidence="9 10" key="1">
    <citation type="submission" date="2020-04" db="EMBL/GenBank/DDBJ databases">
        <title>Genome-Wide Identification of 5-Methylcytosine Sites in Bacterial Genomes By High-Throughput Sequencing of MspJI Restriction Fragments.</title>
        <authorList>
            <person name="Wu V."/>
        </authorList>
    </citation>
    <scope>NUCLEOTIDE SEQUENCE [LARGE SCALE GENOMIC DNA]</scope>
    <source>
        <strain evidence="9 10">CCAP 1403/13f</strain>
    </source>
</reference>
<dbReference type="SMART" id="SM00388">
    <property type="entry name" value="HisKA"/>
    <property type="match status" value="1"/>
</dbReference>
<dbReference type="PANTHER" id="PTHR43547:SF2">
    <property type="entry name" value="HYBRID SIGNAL TRANSDUCTION HISTIDINE KINASE C"/>
    <property type="match status" value="1"/>
</dbReference>
<keyword evidence="4 9" id="KW-0418">Kinase</keyword>
<dbReference type="PRINTS" id="PR00344">
    <property type="entry name" value="BCTRLSENSOR"/>
</dbReference>
<dbReference type="AlphaFoldDB" id="A0A6H2BWP9"/>
<dbReference type="SUPFAM" id="SSF47384">
    <property type="entry name" value="Homodimeric domain of signal transducing histidine kinase"/>
    <property type="match status" value="1"/>
</dbReference>
<proteinExistence type="predicted"/>
<dbReference type="InterPro" id="IPR003661">
    <property type="entry name" value="HisK_dim/P_dom"/>
</dbReference>
<dbReference type="PROSITE" id="PS50109">
    <property type="entry name" value="HIS_KIN"/>
    <property type="match status" value="1"/>
</dbReference>
<dbReference type="CDD" id="cd00082">
    <property type="entry name" value="HisKA"/>
    <property type="match status" value="1"/>
</dbReference>
<dbReference type="InterPro" id="IPR005467">
    <property type="entry name" value="His_kinase_dom"/>
</dbReference>
<dbReference type="GO" id="GO:0000155">
    <property type="term" value="F:phosphorelay sensor kinase activity"/>
    <property type="evidence" value="ECO:0007669"/>
    <property type="project" value="InterPro"/>
</dbReference>
<dbReference type="EMBL" id="CP051206">
    <property type="protein sequence ID" value="QJB43358.1"/>
    <property type="molecule type" value="Genomic_DNA"/>
</dbReference>
<evidence type="ECO:0000313" key="9">
    <source>
        <dbReference type="EMBL" id="QJB43358.1"/>
    </source>
</evidence>
<dbReference type="InterPro" id="IPR001789">
    <property type="entry name" value="Sig_transdc_resp-reg_receiver"/>
</dbReference>